<dbReference type="EMBL" id="JAULSV010000003">
    <property type="protein sequence ID" value="KAK0649834.1"/>
    <property type="molecule type" value="Genomic_DNA"/>
</dbReference>
<evidence type="ECO:0000313" key="4">
    <source>
        <dbReference type="Proteomes" id="UP001174936"/>
    </source>
</evidence>
<protein>
    <recommendedName>
        <fullName evidence="2">Ecp2 effector protein-like domain-containing protein</fullName>
    </recommendedName>
</protein>
<dbReference type="Pfam" id="PF14856">
    <property type="entry name" value="Hce2"/>
    <property type="match status" value="1"/>
</dbReference>
<sequence>MRLLSLLALFATANAAPTLDKRLNACGISSFSADFSNPGSISDCEVLVSQLSQTLSINNFPAFTYGGDWYEVGDFSTCAFWVRSIRNNRATIGNEDVYDLLRDSLRGGARGTAVGAKGTMQCNGVDVEWRVGRSSNEGGPTIVPVFPGN</sequence>
<feature type="signal peptide" evidence="1">
    <location>
        <begin position="1"/>
        <end position="15"/>
    </location>
</feature>
<keyword evidence="1" id="KW-0732">Signal</keyword>
<keyword evidence="4" id="KW-1185">Reference proteome</keyword>
<evidence type="ECO:0000256" key="1">
    <source>
        <dbReference type="SAM" id="SignalP"/>
    </source>
</evidence>
<proteinExistence type="predicted"/>
<evidence type="ECO:0000259" key="2">
    <source>
        <dbReference type="Pfam" id="PF14856"/>
    </source>
</evidence>
<evidence type="ECO:0000313" key="3">
    <source>
        <dbReference type="EMBL" id="KAK0649834.1"/>
    </source>
</evidence>
<dbReference type="AlphaFoldDB" id="A0AA40CUR7"/>
<organism evidence="3 4">
    <name type="scientific">Cercophora newfieldiana</name>
    <dbReference type="NCBI Taxonomy" id="92897"/>
    <lineage>
        <taxon>Eukaryota</taxon>
        <taxon>Fungi</taxon>
        <taxon>Dikarya</taxon>
        <taxon>Ascomycota</taxon>
        <taxon>Pezizomycotina</taxon>
        <taxon>Sordariomycetes</taxon>
        <taxon>Sordariomycetidae</taxon>
        <taxon>Sordariales</taxon>
        <taxon>Lasiosphaeriaceae</taxon>
        <taxon>Cercophora</taxon>
    </lineage>
</organism>
<reference evidence="3" key="1">
    <citation type="submission" date="2023-06" db="EMBL/GenBank/DDBJ databases">
        <title>Genome-scale phylogeny and comparative genomics of the fungal order Sordariales.</title>
        <authorList>
            <consortium name="Lawrence Berkeley National Laboratory"/>
            <person name="Hensen N."/>
            <person name="Bonometti L."/>
            <person name="Westerberg I."/>
            <person name="Brannstrom I.O."/>
            <person name="Guillou S."/>
            <person name="Cros-Aarteil S."/>
            <person name="Calhoun S."/>
            <person name="Haridas S."/>
            <person name="Kuo A."/>
            <person name="Mondo S."/>
            <person name="Pangilinan J."/>
            <person name="Riley R."/>
            <person name="Labutti K."/>
            <person name="Andreopoulos B."/>
            <person name="Lipzen A."/>
            <person name="Chen C."/>
            <person name="Yanf M."/>
            <person name="Daum C."/>
            <person name="Ng V."/>
            <person name="Clum A."/>
            <person name="Steindorff A."/>
            <person name="Ohm R."/>
            <person name="Martin F."/>
            <person name="Silar P."/>
            <person name="Natvig D."/>
            <person name="Lalanne C."/>
            <person name="Gautier V."/>
            <person name="Ament-Velasquez S.L."/>
            <person name="Kruys A."/>
            <person name="Hutchinson M.I."/>
            <person name="Powell A.J."/>
            <person name="Barry K."/>
            <person name="Miller A.N."/>
            <person name="Grigoriev I.V."/>
            <person name="Debuchy R."/>
            <person name="Gladieux P."/>
            <person name="Thoren M.H."/>
            <person name="Johannesson H."/>
        </authorList>
    </citation>
    <scope>NUCLEOTIDE SEQUENCE</scope>
    <source>
        <strain evidence="3">SMH2532-1</strain>
    </source>
</reference>
<accession>A0AA40CUR7</accession>
<feature type="chain" id="PRO_5041466329" description="Ecp2 effector protein-like domain-containing protein" evidence="1">
    <location>
        <begin position="16"/>
        <end position="149"/>
    </location>
</feature>
<dbReference type="Proteomes" id="UP001174936">
    <property type="component" value="Unassembled WGS sequence"/>
</dbReference>
<gene>
    <name evidence="3" type="ORF">B0T16DRAFT_410759</name>
</gene>
<name>A0AA40CUR7_9PEZI</name>
<dbReference type="InterPro" id="IPR029226">
    <property type="entry name" value="Ecp2-like"/>
</dbReference>
<feature type="domain" description="Ecp2 effector protein-like" evidence="2">
    <location>
        <begin position="26"/>
        <end position="122"/>
    </location>
</feature>
<comment type="caution">
    <text evidence="3">The sequence shown here is derived from an EMBL/GenBank/DDBJ whole genome shotgun (WGS) entry which is preliminary data.</text>
</comment>